<accession>A0ABN8I627</accession>
<gene>
    <name evidence="1" type="ORF">IPOD504_LOCUS5393</name>
</gene>
<sequence>MHNPSMMRQLCDKGRFGRRPSSEAAWEATASWSEAILDNGQCRLFETTGGWWEIRGAVTNVKMTDDCGATGDRRSFVRVGVLQGAPSPLESACCGRERREKLK</sequence>
<organism evidence="1 2">
    <name type="scientific">Iphiclides podalirius</name>
    <name type="common">scarce swallowtail</name>
    <dbReference type="NCBI Taxonomy" id="110791"/>
    <lineage>
        <taxon>Eukaryota</taxon>
        <taxon>Metazoa</taxon>
        <taxon>Ecdysozoa</taxon>
        <taxon>Arthropoda</taxon>
        <taxon>Hexapoda</taxon>
        <taxon>Insecta</taxon>
        <taxon>Pterygota</taxon>
        <taxon>Neoptera</taxon>
        <taxon>Endopterygota</taxon>
        <taxon>Lepidoptera</taxon>
        <taxon>Glossata</taxon>
        <taxon>Ditrysia</taxon>
        <taxon>Papilionoidea</taxon>
        <taxon>Papilionidae</taxon>
        <taxon>Papilioninae</taxon>
        <taxon>Iphiclides</taxon>
    </lineage>
</organism>
<dbReference type="EMBL" id="OW152828">
    <property type="protein sequence ID" value="CAH2046155.1"/>
    <property type="molecule type" value="Genomic_DNA"/>
</dbReference>
<reference evidence="1" key="1">
    <citation type="submission" date="2022-03" db="EMBL/GenBank/DDBJ databases">
        <authorList>
            <person name="Martin H S."/>
        </authorList>
    </citation>
    <scope>NUCLEOTIDE SEQUENCE</scope>
</reference>
<evidence type="ECO:0000313" key="1">
    <source>
        <dbReference type="EMBL" id="CAH2046155.1"/>
    </source>
</evidence>
<feature type="non-terminal residue" evidence="1">
    <location>
        <position position="103"/>
    </location>
</feature>
<keyword evidence="2" id="KW-1185">Reference proteome</keyword>
<evidence type="ECO:0000313" key="2">
    <source>
        <dbReference type="Proteomes" id="UP000837857"/>
    </source>
</evidence>
<dbReference type="Proteomes" id="UP000837857">
    <property type="component" value="Chromosome 16"/>
</dbReference>
<protein>
    <submittedName>
        <fullName evidence="1">Uncharacterized protein</fullName>
    </submittedName>
</protein>
<proteinExistence type="predicted"/>
<name>A0ABN8I627_9NEOP</name>